<dbReference type="InterPro" id="IPR051024">
    <property type="entry name" value="GlcNAc_Chitin_IntDeg"/>
</dbReference>
<reference evidence="5 6" key="1">
    <citation type="submission" date="2019-03" db="EMBL/GenBank/DDBJ databases">
        <title>Genomic Encyclopedia of Archaeal and Bacterial Type Strains, Phase II (KMG-II): from individual species to whole genera.</title>
        <authorList>
            <person name="Goeker M."/>
        </authorList>
    </citation>
    <scope>NUCLEOTIDE SEQUENCE [LARGE SCALE GENOMIC DNA]</scope>
    <source>
        <strain evidence="5 6">DSM 45499</strain>
    </source>
</reference>
<dbReference type="Pfam" id="PF02839">
    <property type="entry name" value="CBM_5_12"/>
    <property type="match status" value="1"/>
</dbReference>
<dbReference type="InterPro" id="IPR036573">
    <property type="entry name" value="CBM_sf_5/12"/>
</dbReference>
<proteinExistence type="predicted"/>
<feature type="signal peptide" evidence="3">
    <location>
        <begin position="1"/>
        <end position="31"/>
    </location>
</feature>
<evidence type="ECO:0000256" key="2">
    <source>
        <dbReference type="ARBA" id="ARBA00022801"/>
    </source>
</evidence>
<dbReference type="GO" id="GO:0030246">
    <property type="term" value="F:carbohydrate binding"/>
    <property type="evidence" value="ECO:0007669"/>
    <property type="project" value="InterPro"/>
</dbReference>
<keyword evidence="2" id="KW-0378">Hydrolase</keyword>
<dbReference type="GO" id="GO:0004553">
    <property type="term" value="F:hydrolase activity, hydrolyzing O-glycosyl compounds"/>
    <property type="evidence" value="ECO:0007669"/>
    <property type="project" value="InterPro"/>
</dbReference>
<dbReference type="Gene3D" id="2.10.10.20">
    <property type="entry name" value="Carbohydrate-binding module superfamily 5/12"/>
    <property type="match status" value="1"/>
</dbReference>
<name>A0A4R7VUQ1_9PSEU</name>
<dbReference type="GO" id="GO:0005975">
    <property type="term" value="P:carbohydrate metabolic process"/>
    <property type="evidence" value="ECO:0007669"/>
    <property type="project" value="InterPro"/>
</dbReference>
<dbReference type="OrthoDB" id="2702399at2"/>
<dbReference type="InterPro" id="IPR014756">
    <property type="entry name" value="Ig_E-set"/>
</dbReference>
<dbReference type="InterPro" id="IPR004302">
    <property type="entry name" value="Cellulose/chitin-bd_N"/>
</dbReference>
<dbReference type="CDD" id="cd21177">
    <property type="entry name" value="LPMO_AA10"/>
    <property type="match status" value="1"/>
</dbReference>
<keyword evidence="6" id="KW-1185">Reference proteome</keyword>
<organism evidence="5 6">
    <name type="scientific">Actinophytocola oryzae</name>
    <dbReference type="NCBI Taxonomy" id="502181"/>
    <lineage>
        <taxon>Bacteria</taxon>
        <taxon>Bacillati</taxon>
        <taxon>Actinomycetota</taxon>
        <taxon>Actinomycetes</taxon>
        <taxon>Pseudonocardiales</taxon>
        <taxon>Pseudonocardiaceae</taxon>
    </lineage>
</organism>
<keyword evidence="1 3" id="KW-0732">Signal</keyword>
<evidence type="ECO:0000313" key="5">
    <source>
        <dbReference type="EMBL" id="TDV53562.1"/>
    </source>
</evidence>
<feature type="domain" description="Chitin-binding type-3" evidence="4">
    <location>
        <begin position="191"/>
        <end position="237"/>
    </location>
</feature>
<evidence type="ECO:0000313" key="6">
    <source>
        <dbReference type="Proteomes" id="UP000294927"/>
    </source>
</evidence>
<dbReference type="InterPro" id="IPR003610">
    <property type="entry name" value="CBM5/12"/>
</dbReference>
<accession>A0A4R7VUQ1</accession>
<dbReference type="SMART" id="SM00495">
    <property type="entry name" value="ChtBD3"/>
    <property type="match status" value="1"/>
</dbReference>
<dbReference type="PANTHER" id="PTHR34823">
    <property type="entry name" value="GLCNAC-BINDING PROTEIN A"/>
    <property type="match status" value="1"/>
</dbReference>
<dbReference type="Proteomes" id="UP000294927">
    <property type="component" value="Unassembled WGS sequence"/>
</dbReference>
<dbReference type="PANTHER" id="PTHR34823:SF1">
    <property type="entry name" value="CHITIN-BINDING TYPE-4 DOMAIN-CONTAINING PROTEIN"/>
    <property type="match status" value="1"/>
</dbReference>
<dbReference type="EMBL" id="SOCP01000004">
    <property type="protein sequence ID" value="TDV53562.1"/>
    <property type="molecule type" value="Genomic_DNA"/>
</dbReference>
<sequence length="237" mass="25106">MGLKRKLVMFATAAVIAPLGLVVLPAATANAHGYISTPPSRQAQCARGTVSCGDIKWEPQSVEGPKGLRNCHGNVGRFADLNDDSKPWQATSVGRTVNFTWTFTARHATSTFEYFIGNTRVAEFKLNNQQPPPTLTHSVNLGNVSGRVKLLAVWNIGDTANAFYTCVDLQVGGSSPAAAPQPAPQQAAPASGTWASGAGYTAGSVVTYNGKTYRSLRNHTALPGWEPPSTPALWQAV</sequence>
<evidence type="ECO:0000256" key="1">
    <source>
        <dbReference type="ARBA" id="ARBA00022729"/>
    </source>
</evidence>
<dbReference type="GO" id="GO:0005576">
    <property type="term" value="C:extracellular region"/>
    <property type="evidence" value="ECO:0007669"/>
    <property type="project" value="InterPro"/>
</dbReference>
<evidence type="ECO:0000256" key="3">
    <source>
        <dbReference type="SAM" id="SignalP"/>
    </source>
</evidence>
<dbReference type="Gene3D" id="2.70.50.50">
    <property type="entry name" value="chitin-binding protein cbp21"/>
    <property type="match status" value="1"/>
</dbReference>
<dbReference type="RefSeq" id="WP_133902616.1">
    <property type="nucleotide sequence ID" value="NZ_SOCP01000004.1"/>
</dbReference>
<evidence type="ECO:0000259" key="4">
    <source>
        <dbReference type="SMART" id="SM00495"/>
    </source>
</evidence>
<protein>
    <submittedName>
        <fullName evidence="5">Chitin-binding protein</fullName>
    </submittedName>
</protein>
<dbReference type="AlphaFoldDB" id="A0A4R7VUQ1"/>
<dbReference type="SUPFAM" id="SSF51055">
    <property type="entry name" value="Carbohydrate binding domain"/>
    <property type="match status" value="1"/>
</dbReference>
<dbReference type="CDD" id="cd12214">
    <property type="entry name" value="ChiA1_BD"/>
    <property type="match status" value="1"/>
</dbReference>
<dbReference type="Pfam" id="PF03067">
    <property type="entry name" value="LPMO_10"/>
    <property type="match status" value="1"/>
</dbReference>
<gene>
    <name evidence="5" type="ORF">CLV71_10430</name>
</gene>
<feature type="chain" id="PRO_5020523682" evidence="3">
    <location>
        <begin position="32"/>
        <end position="237"/>
    </location>
</feature>
<dbReference type="SUPFAM" id="SSF81296">
    <property type="entry name" value="E set domains"/>
    <property type="match status" value="1"/>
</dbReference>
<comment type="caution">
    <text evidence="5">The sequence shown here is derived from an EMBL/GenBank/DDBJ whole genome shotgun (WGS) entry which is preliminary data.</text>
</comment>